<organism evidence="1 2">
    <name type="scientific">Leclercia adecarboxylata</name>
    <dbReference type="NCBI Taxonomy" id="83655"/>
    <lineage>
        <taxon>Bacteria</taxon>
        <taxon>Pseudomonadati</taxon>
        <taxon>Pseudomonadota</taxon>
        <taxon>Gammaproteobacteria</taxon>
        <taxon>Enterobacterales</taxon>
        <taxon>Enterobacteriaceae</taxon>
        <taxon>Leclercia</taxon>
    </lineage>
</organism>
<sequence>MANDKTLVTTETVHHRLQSLEAAISYTIASISLKIPEVKQEVVEALRRDAANNGDLPSAQKALSDLAHQIESIKVYPKN</sequence>
<name>A0ABU6IAN1_9ENTR</name>
<comment type="caution">
    <text evidence="1">The sequence shown here is derived from an EMBL/GenBank/DDBJ whole genome shotgun (WGS) entry which is preliminary data.</text>
</comment>
<dbReference type="RefSeq" id="WP_326293140.1">
    <property type="nucleotide sequence ID" value="NZ_JAYMCU010000057.1"/>
</dbReference>
<protein>
    <submittedName>
        <fullName evidence="1">Uncharacterized protein</fullName>
    </submittedName>
</protein>
<dbReference type="EMBL" id="JAYMCU010000057">
    <property type="protein sequence ID" value="MEC3938653.1"/>
    <property type="molecule type" value="Genomic_DNA"/>
</dbReference>
<evidence type="ECO:0000313" key="2">
    <source>
        <dbReference type="Proteomes" id="UP001357437"/>
    </source>
</evidence>
<accession>A0ABU6IAN1</accession>
<gene>
    <name evidence="1" type="ORF">VOF76_21060</name>
</gene>
<dbReference type="Proteomes" id="UP001357437">
    <property type="component" value="Unassembled WGS sequence"/>
</dbReference>
<keyword evidence="2" id="KW-1185">Reference proteome</keyword>
<proteinExistence type="predicted"/>
<evidence type="ECO:0000313" key="1">
    <source>
        <dbReference type="EMBL" id="MEC3938653.1"/>
    </source>
</evidence>
<reference evidence="1 2" key="1">
    <citation type="submission" date="2024-01" db="EMBL/GenBank/DDBJ databases">
        <title>Comparative Genomics of Leclercia adecarboxylata Strains Isolated from Several Sources.</title>
        <authorList>
            <person name="Yescas-Zazueta V."/>
            <person name="Balbuena-Alonso M.G."/>
            <person name="Valencia D."/>
            <person name="Mendez-Pfeiffer P.A."/>
            <person name="Ballesteros-Monrreal M.G."/>
            <person name="Rocha-Gracia R.D.C."/>
            <person name="Barrios-Villa E."/>
        </authorList>
    </citation>
    <scope>NUCLEOTIDE SEQUENCE [LARGE SCALE GENOMIC DNA]</scope>
    <source>
        <strain evidence="1 2">33MEM</strain>
    </source>
</reference>